<dbReference type="InterPro" id="IPR036322">
    <property type="entry name" value="WD40_repeat_dom_sf"/>
</dbReference>
<dbReference type="PROSITE" id="PS51394">
    <property type="entry name" value="PFU"/>
    <property type="match status" value="1"/>
</dbReference>
<keyword evidence="5" id="KW-0677">Repeat</keyword>
<comment type="subcellular location">
    <subcellularLocation>
        <location evidence="1">Cytoplasm</location>
    </subcellularLocation>
</comment>
<comment type="similarity">
    <text evidence="2">Belongs to the WD repeat PLAP family.</text>
</comment>
<dbReference type="GeneID" id="106813688"/>
<evidence type="ECO:0000256" key="6">
    <source>
        <dbReference type="PROSITE-ProRule" id="PRU00221"/>
    </source>
</evidence>
<dbReference type="InterPro" id="IPR001680">
    <property type="entry name" value="WD40_rpt"/>
</dbReference>
<evidence type="ECO:0000259" key="8">
    <source>
        <dbReference type="PROSITE" id="PS51396"/>
    </source>
</evidence>
<sequence>MKCDSGFSEVHSMGGHTNFISCICVIPPDEKYPHGLILTGSHDKTICAFSLDSAEAVFKLCGHTDTVSCLAVGKFGTILSGSWDMTAKVWLNQKLMMTLQGHEFAIWAGKIMPECGVMLTGSADKTIKMWKAGKCERTFQGHTDCVRGLEVLSAVEFLSCSNDSSIRRWLVTGECIQIYSGHTSFIYSIAVLPNGQDFVSAGEDRSLKVWKNDECTQTLFLPAESIWSVSCLLNGDIIAGSSDGVARVFTTDPGRMASEEHQHLFQEEVASFKIAGNTGDLGEIKVQDLPDERALLVPGNRDGQTKMVKTPTGNVEAYQWSAAECQWSKIGDVIGSAGASPQTSGKVLYEGKEYDYVFSIDVEEGKPPLKLPYNITDDPWFAAQKFLNDNELSQSFLDQVANFITENAKGVTIQQSVSATVDPYTGGARYIPGNGSNSGSRNGLSDPFTGAGRYVPTGNVSPKVNREENAFFPVKKFVSFQQRNPNAIVAKLVEFNARVDADNRVPEDVMASEVRALLKDNHVPTDAQMVLLEKLLRWPKDVVFPALDVLRLALCNRHAAARLCDDRDGPRLVDGLLALAAAPDNQQANVLLGWRALCNVFVAGAPLMLARRDEVVAAATACAELRRDDKKLLVATATLLLNYAAAGGGGGGECVVRATVSVLRMQPDREATFRLLVALGTLLWDDGGGAVELARSLGASRLVAAATSVSDPPKVSECALHLTSILL</sequence>
<keyword evidence="4 6" id="KW-0853">WD repeat</keyword>
<feature type="repeat" description="WD" evidence="6">
    <location>
        <begin position="179"/>
        <end position="211"/>
    </location>
</feature>
<feature type="domain" description="PUL" evidence="8">
    <location>
        <begin position="470"/>
        <end position="725"/>
    </location>
</feature>
<dbReference type="Pfam" id="PF00400">
    <property type="entry name" value="WD40"/>
    <property type="match status" value="5"/>
</dbReference>
<keyword evidence="9" id="KW-1185">Reference proteome</keyword>
<dbReference type="Gene3D" id="1.25.10.10">
    <property type="entry name" value="Leucine-rich Repeat Variant"/>
    <property type="match status" value="1"/>
</dbReference>
<dbReference type="CDD" id="cd00200">
    <property type="entry name" value="WD40"/>
    <property type="match status" value="1"/>
</dbReference>
<dbReference type="PANTHER" id="PTHR19849:SF0">
    <property type="entry name" value="PHOSPHOLIPASE A-2-ACTIVATING PROTEIN"/>
    <property type="match status" value="1"/>
</dbReference>
<dbReference type="PROSITE" id="PS50082">
    <property type="entry name" value="WD_REPEATS_2"/>
    <property type="match status" value="2"/>
</dbReference>
<evidence type="ECO:0000256" key="2">
    <source>
        <dbReference type="ARBA" id="ARBA00008495"/>
    </source>
</evidence>
<reference evidence="10" key="1">
    <citation type="submission" date="2025-08" db="UniProtKB">
        <authorList>
            <consortium name="RefSeq"/>
        </authorList>
    </citation>
    <scope>IDENTIFICATION</scope>
</reference>
<evidence type="ECO:0000313" key="10">
    <source>
        <dbReference type="RefSeq" id="XP_014673380.1"/>
    </source>
</evidence>
<dbReference type="SMART" id="SM00320">
    <property type="entry name" value="WD40"/>
    <property type="match status" value="6"/>
</dbReference>
<feature type="domain" description="PFU" evidence="7">
    <location>
        <begin position="319"/>
        <end position="418"/>
    </location>
</feature>
<dbReference type="Proteomes" id="UP000695022">
    <property type="component" value="Unplaced"/>
</dbReference>
<dbReference type="SUPFAM" id="SSF50978">
    <property type="entry name" value="WD40 repeat-like"/>
    <property type="match status" value="1"/>
</dbReference>
<dbReference type="PROSITE" id="PS51396">
    <property type="entry name" value="PUL"/>
    <property type="match status" value="1"/>
</dbReference>
<dbReference type="Gene3D" id="3.10.20.870">
    <property type="entry name" value="PFU (PLAA family ubiquitin binding), C-terminal domain"/>
    <property type="match status" value="1"/>
</dbReference>
<dbReference type="Pfam" id="PF09070">
    <property type="entry name" value="PFU"/>
    <property type="match status" value="1"/>
</dbReference>
<dbReference type="InterPro" id="IPR015943">
    <property type="entry name" value="WD40/YVTN_repeat-like_dom_sf"/>
</dbReference>
<dbReference type="PANTHER" id="PTHR19849">
    <property type="entry name" value="PHOSPHOLIPASE A-2-ACTIVATING PROTEIN"/>
    <property type="match status" value="1"/>
</dbReference>
<evidence type="ECO:0000256" key="3">
    <source>
        <dbReference type="ARBA" id="ARBA00022490"/>
    </source>
</evidence>
<feature type="repeat" description="WD" evidence="6">
    <location>
        <begin position="99"/>
        <end position="131"/>
    </location>
</feature>
<proteinExistence type="inferred from homology"/>
<name>A0ABM1EMF9_PRICU</name>
<evidence type="ECO:0000256" key="5">
    <source>
        <dbReference type="ARBA" id="ARBA00022737"/>
    </source>
</evidence>
<gene>
    <name evidence="10" type="primary">LOC106813688</name>
</gene>
<protein>
    <submittedName>
        <fullName evidence="10">Phospholipase A-2-activating protein-like</fullName>
    </submittedName>
</protein>
<accession>A0ABM1EMF9</accession>
<evidence type="ECO:0000313" key="9">
    <source>
        <dbReference type="Proteomes" id="UP000695022"/>
    </source>
</evidence>
<evidence type="ECO:0000259" key="7">
    <source>
        <dbReference type="PROSITE" id="PS51394"/>
    </source>
</evidence>
<dbReference type="PROSITE" id="PS50294">
    <property type="entry name" value="WD_REPEATS_REGION"/>
    <property type="match status" value="2"/>
</dbReference>
<dbReference type="InterPro" id="IPR011989">
    <property type="entry name" value="ARM-like"/>
</dbReference>
<evidence type="ECO:0000256" key="4">
    <source>
        <dbReference type="ARBA" id="ARBA00022574"/>
    </source>
</evidence>
<dbReference type="RefSeq" id="XP_014673380.1">
    <property type="nucleotide sequence ID" value="XM_014817894.1"/>
</dbReference>
<dbReference type="InterPro" id="IPR013535">
    <property type="entry name" value="PUL_dom"/>
</dbReference>
<evidence type="ECO:0000256" key="1">
    <source>
        <dbReference type="ARBA" id="ARBA00004496"/>
    </source>
</evidence>
<organism evidence="9 10">
    <name type="scientific">Priapulus caudatus</name>
    <name type="common">Priapulid worm</name>
    <dbReference type="NCBI Taxonomy" id="37621"/>
    <lineage>
        <taxon>Eukaryota</taxon>
        <taxon>Metazoa</taxon>
        <taxon>Ecdysozoa</taxon>
        <taxon>Scalidophora</taxon>
        <taxon>Priapulida</taxon>
        <taxon>Priapulimorpha</taxon>
        <taxon>Priapulimorphida</taxon>
        <taxon>Priapulidae</taxon>
        <taxon>Priapulus</taxon>
    </lineage>
</organism>
<dbReference type="InterPro" id="IPR038122">
    <property type="entry name" value="PFU_sf"/>
</dbReference>
<dbReference type="Pfam" id="PF08324">
    <property type="entry name" value="PUL"/>
    <property type="match status" value="1"/>
</dbReference>
<dbReference type="InterPro" id="IPR015155">
    <property type="entry name" value="PFU"/>
</dbReference>
<keyword evidence="3" id="KW-0963">Cytoplasm</keyword>
<dbReference type="Gene3D" id="2.130.10.10">
    <property type="entry name" value="YVTN repeat-like/Quinoprotein amine dehydrogenase"/>
    <property type="match status" value="1"/>
</dbReference>